<evidence type="ECO:0000313" key="3">
    <source>
        <dbReference type="Proteomes" id="UP000261580"/>
    </source>
</evidence>
<reference evidence="2" key="2">
    <citation type="submission" date="2025-09" db="UniProtKB">
        <authorList>
            <consortium name="Ensembl"/>
        </authorList>
    </citation>
    <scope>IDENTIFICATION</scope>
</reference>
<reference evidence="2" key="1">
    <citation type="submission" date="2025-08" db="UniProtKB">
        <authorList>
            <consortium name="Ensembl"/>
        </authorList>
    </citation>
    <scope>IDENTIFICATION</scope>
</reference>
<keyword evidence="3" id="KW-1185">Reference proteome</keyword>
<name>A0A3Q4GFD7_NEOBR</name>
<dbReference type="SUPFAM" id="SSF50978">
    <property type="entry name" value="WD40 repeat-like"/>
    <property type="match status" value="1"/>
</dbReference>
<dbReference type="Pfam" id="PF15392">
    <property type="entry name" value="Joubert"/>
    <property type="match status" value="1"/>
</dbReference>
<dbReference type="OMA" id="EMMSAVI"/>
<dbReference type="GO" id="GO:0060271">
    <property type="term" value="P:cilium assembly"/>
    <property type="evidence" value="ECO:0007669"/>
    <property type="project" value="TreeGrafter"/>
</dbReference>
<dbReference type="PANTHER" id="PTHR14492">
    <property type="entry name" value="JBTS17"/>
    <property type="match status" value="1"/>
</dbReference>
<evidence type="ECO:0008006" key="4">
    <source>
        <dbReference type="Google" id="ProtNLM"/>
    </source>
</evidence>
<feature type="region of interest" description="Disordered" evidence="1">
    <location>
        <begin position="1714"/>
        <end position="1735"/>
    </location>
</feature>
<proteinExistence type="predicted"/>
<dbReference type="GeneTree" id="ENSGT00800000124150"/>
<dbReference type="Proteomes" id="UP000261580">
    <property type="component" value="Unassembled WGS sequence"/>
</dbReference>
<protein>
    <recommendedName>
        <fullName evidence="4">Ciliogenesis and planar polarity effector 1</fullName>
    </recommendedName>
</protein>
<dbReference type="InterPro" id="IPR028236">
    <property type="entry name" value="CPLANE1"/>
</dbReference>
<dbReference type="GO" id="GO:0035869">
    <property type="term" value="C:ciliary transition zone"/>
    <property type="evidence" value="ECO:0007669"/>
    <property type="project" value="TreeGrafter"/>
</dbReference>
<sequence>MELKLEVVLSSSIKRKKPWPRFCWLGQEKESVFLLDDKRISEINMVSGHTKKRTPKLHPLLNNVVTMASSQNGMWLCGLLVSGEVFLWNRDKDLLKTATGVPEIVQIITSFQGNSTRLSLQVSCDGTRVLLVAITGQVFLWECIDVKDLTGLRDGPVKGHWALIKSLEDTILPSSQDKEASQHTIFVKTEVMGDSCLSAFVFTSGKKLVITCLKIKWKEGHVKSGSVGYRIQWVTKTYPMSRLTPPCQPVKSRGALVPAFSPDGRLLAIVLNQRKPKATQVLFVSMQNFVSISSGLGGCGSKKMEIPSKYIRSYWVGSVSWSPGGLFFACVLKRGSLLMLARLGGLLTLTSSGCNVDFGPAHFLPLHPLVTYRICSLSLFCSNFSSLSSSSLSVRDVMRQRYSVTWHPRLLYLIVSDGYMATVMRVLDRPSPALLLKTLLKDTRKDLEKTSRMLDESQTTGSFISAAVFEDDSDLDGLPAGSHVEDGGCLEFASMFDTIHALETHRETLLHHKLGKIQSRLLTAWAFGISLGNAVEHREPLLRRTLHFVVRFAALLHLVPNSVIHTGRMNTSPFTWLSQLIKTLFSFLSWDTVHSDGPNCLGLMVEFTKQIICLILNPHPDSKHMSQCLVSSESLSRVMLILELISDSLDHTYCLQQESDWPSIEKQSASHPPQLSSSDIYHVPQLQDEKEEKSIFVPQAQPAPQRPSSSHYMPLLLGRDRSVFQQTRLCLALLYSLLSQYQLKEAQQLGDHMSQLILYRARQEKDSVTSKTSSLNSLPCPWLPMDLHNDAAFAVVQTLGRFMASYFTNQPLFVLPAHNVVVLPPLHLPHEEVARAVRQQHLSEVWTVDYAQDLLLIGGLLPESVWLAYHLGDWKTAVSLSLAYTSYCTNHFDFTRSLHLPAALEPESIFQAELESFLGNKTASQDCIDKDADKSLSDPLEGEDWDLLQISIQEILKASVIAGLNVLSSPLSTLLDKAKDLCSSLPTLVPSGLYLPSPPLYCPQPSPNTQDNCLLNFAEITCRHKVSMDLQRLVLLLRSGRCCRPAAQWYISSLRRARHLLHKEEKAFPEGLMKSITCSVFFRRGPNNDGHLDSDIIQTIIVFRELCALCWMLHVRDQLSICCRRYQAAREHVTDEKFSGDSEVNSACVDALLWACRLLPFSRFLSADEILQDILLSLMSELPPVSLVADTLVKAFPEEKESVRVPLREKYNSLLERLRQCNVLGTDPTFCLQVALKQRRKHLARVERHLAPPVLNLWEKEDEEEDDQEHGMAMLGQLSLGTSLSTSTITDCGFPSMRIDGDTTDDTSGAVSPEQYSRERENEKKTAVKIESVIQEESNQGSAKKIKEPSPPVVGTWEFELEDEEYLSFLELFLSYVLEKDSTDGGDLSSELPLFKGYCSELRKKELHSLTFDVLTTIHRRQRDGLNPARKHPGHDPPVFRAGYCYRPVKHGTTPELQTSSVWNETPITRSNPSASSHPGRRIGRQKGLFGLRQQSSVPLDQRVMGGLSGRAPIQSALTTAQPSDNIFSPSVSVEAVTELQQGLDTRLESKFPELGRLLEWMVRWADKRALMGHHGRVKKDKAGKVGRTADEGVVIRVKASAPAILTSLSLLERRYTAQLGMDCFSAHFRVPEMERTVAPVLQPEVESKLERESSVDTGYPGSANTPVTGKDWIQKINTELSVFVLSLQHINYMSLREVLGVTFANLQLAQQSASSTHPDMNSSDPNVPSSSTTRFVPEPSALPNQATVSVPHPVQAYSGSKNTQFIHTHTCRPADHWYIDLITYHFSDENLGQTELSDTAEILDELIREGYLSQTDLDLSTSQTPHRSRQDQLRELRMWMRRRQRERLAAYQKHRETLREREHKPFSSSAAVVRFSRLFIRVSITRCVFEISHSLCYFFALFSIQQPKIERPVREAERRKKSMYFIYLIVVLKKCALAGLLDEHGDASRSEMDWLDNLSESGSSNLSKIDWEAIERMAAGEEV</sequence>
<feature type="region of interest" description="Disordered" evidence="1">
    <location>
        <begin position="1295"/>
        <end position="1324"/>
    </location>
</feature>
<dbReference type="PANTHER" id="PTHR14492:SF4">
    <property type="entry name" value="CILIOGENESIS AND PLANAR POLARITY EFFECTOR 1"/>
    <property type="match status" value="1"/>
</dbReference>
<evidence type="ECO:0000256" key="1">
    <source>
        <dbReference type="SAM" id="MobiDB-lite"/>
    </source>
</evidence>
<organism evidence="2 3">
    <name type="scientific">Neolamprologus brichardi</name>
    <name type="common">Fairy cichlid</name>
    <name type="synonym">Lamprologus brichardi</name>
    <dbReference type="NCBI Taxonomy" id="32507"/>
    <lineage>
        <taxon>Eukaryota</taxon>
        <taxon>Metazoa</taxon>
        <taxon>Chordata</taxon>
        <taxon>Craniata</taxon>
        <taxon>Vertebrata</taxon>
        <taxon>Euteleostomi</taxon>
        <taxon>Actinopterygii</taxon>
        <taxon>Neopterygii</taxon>
        <taxon>Teleostei</taxon>
        <taxon>Neoteleostei</taxon>
        <taxon>Acanthomorphata</taxon>
        <taxon>Ovalentaria</taxon>
        <taxon>Cichlomorphae</taxon>
        <taxon>Cichliformes</taxon>
        <taxon>Cichlidae</taxon>
        <taxon>African cichlids</taxon>
        <taxon>Pseudocrenilabrinae</taxon>
        <taxon>Lamprologini</taxon>
        <taxon>Neolamprologus</taxon>
    </lineage>
</organism>
<evidence type="ECO:0000313" key="2">
    <source>
        <dbReference type="Ensembl" id="ENSNBRP00000005343.1"/>
    </source>
</evidence>
<dbReference type="InterPro" id="IPR036322">
    <property type="entry name" value="WD40_repeat_dom_sf"/>
</dbReference>
<dbReference type="Ensembl" id="ENSNBRT00000005502.1">
    <property type="protein sequence ID" value="ENSNBRP00000005343.1"/>
    <property type="gene ID" value="ENSNBRG00000004113.1"/>
</dbReference>
<dbReference type="Bgee" id="ENSNBRG00000004113">
    <property type="expression patterns" value="Expressed in testis and 2 other cell types or tissues"/>
</dbReference>
<accession>A0A3Q4GFD7</accession>